<dbReference type="SUPFAM" id="SSF53218">
    <property type="entry name" value="Molybdenum cofactor biosynthesis proteins"/>
    <property type="match status" value="1"/>
</dbReference>
<comment type="caution">
    <text evidence="8">The sequence shown here is derived from an EMBL/GenBank/DDBJ whole genome shotgun (WGS) entry which is preliminary data.</text>
</comment>
<dbReference type="PANTHER" id="PTHR10192:SF5">
    <property type="entry name" value="GEPHYRIN"/>
    <property type="match status" value="1"/>
</dbReference>
<keyword evidence="4 6" id="KW-0501">Molybdenum cofactor biosynthesis</keyword>
<dbReference type="SUPFAM" id="SSF63882">
    <property type="entry name" value="MoeA N-terminal region -like"/>
    <property type="match status" value="1"/>
</dbReference>
<dbReference type="Pfam" id="PF03454">
    <property type="entry name" value="MoeA_C"/>
    <property type="match status" value="1"/>
</dbReference>
<organism evidence="8 9">
    <name type="scientific">Hydromonas duriensis</name>
    <dbReference type="NCBI Taxonomy" id="1527608"/>
    <lineage>
        <taxon>Bacteria</taxon>
        <taxon>Pseudomonadati</taxon>
        <taxon>Pseudomonadota</taxon>
        <taxon>Betaproteobacteria</taxon>
        <taxon>Burkholderiales</taxon>
        <taxon>Burkholderiaceae</taxon>
        <taxon>Hydromonas</taxon>
    </lineage>
</organism>
<dbReference type="PANTHER" id="PTHR10192">
    <property type="entry name" value="MOLYBDOPTERIN BIOSYNTHESIS PROTEIN"/>
    <property type="match status" value="1"/>
</dbReference>
<dbReference type="AlphaFoldDB" id="A0A4R6Y861"/>
<evidence type="ECO:0000313" key="8">
    <source>
        <dbReference type="EMBL" id="TDR31532.1"/>
    </source>
</evidence>
<dbReference type="NCBIfam" id="TIGR00177">
    <property type="entry name" value="molyb_syn"/>
    <property type="match status" value="1"/>
</dbReference>
<dbReference type="InterPro" id="IPR005110">
    <property type="entry name" value="MoeA_linker/N"/>
</dbReference>
<keyword evidence="9" id="KW-1185">Reference proteome</keyword>
<evidence type="ECO:0000313" key="9">
    <source>
        <dbReference type="Proteomes" id="UP000294480"/>
    </source>
</evidence>
<dbReference type="InterPro" id="IPR001453">
    <property type="entry name" value="MoaB/Mog_dom"/>
</dbReference>
<dbReference type="Gene3D" id="2.40.340.10">
    <property type="entry name" value="MoeA, C-terminal, domain IV"/>
    <property type="match status" value="1"/>
</dbReference>
<dbReference type="OrthoDB" id="9804758at2"/>
<evidence type="ECO:0000256" key="5">
    <source>
        <dbReference type="ARBA" id="ARBA00047317"/>
    </source>
</evidence>
<name>A0A4R6Y861_9BURK</name>
<accession>A0A4R6Y861</accession>
<dbReference type="CDD" id="cd00887">
    <property type="entry name" value="MoeA"/>
    <property type="match status" value="1"/>
</dbReference>
<comment type="pathway">
    <text evidence="2 6">Cofactor biosynthesis; molybdopterin biosynthesis.</text>
</comment>
<evidence type="ECO:0000256" key="6">
    <source>
        <dbReference type="RuleBase" id="RU365090"/>
    </source>
</evidence>
<gene>
    <name evidence="8" type="ORF">DFR44_10949</name>
</gene>
<keyword evidence="6" id="KW-0500">Molybdenum</keyword>
<evidence type="ECO:0000256" key="3">
    <source>
        <dbReference type="ARBA" id="ARBA00010763"/>
    </source>
</evidence>
<comment type="similarity">
    <text evidence="3 6">Belongs to the MoeA family.</text>
</comment>
<keyword evidence="6" id="KW-0479">Metal-binding</keyword>
<dbReference type="Gene3D" id="3.90.105.10">
    <property type="entry name" value="Molybdopterin biosynthesis moea protein, domain 2"/>
    <property type="match status" value="1"/>
</dbReference>
<dbReference type="Pfam" id="PF03453">
    <property type="entry name" value="MoeA_N"/>
    <property type="match status" value="1"/>
</dbReference>
<dbReference type="SMART" id="SM00852">
    <property type="entry name" value="MoCF_biosynth"/>
    <property type="match status" value="1"/>
</dbReference>
<comment type="cofactor">
    <cofactor evidence="6">
        <name>Mg(2+)</name>
        <dbReference type="ChEBI" id="CHEBI:18420"/>
    </cofactor>
</comment>
<dbReference type="RefSeq" id="WP_133619937.1">
    <property type="nucleotide sequence ID" value="NZ_SNZE01000009.1"/>
</dbReference>
<keyword evidence="6" id="KW-0460">Magnesium</keyword>
<dbReference type="EMBL" id="SNZE01000009">
    <property type="protein sequence ID" value="TDR31532.1"/>
    <property type="molecule type" value="Genomic_DNA"/>
</dbReference>
<dbReference type="GO" id="GO:0006777">
    <property type="term" value="P:Mo-molybdopterin cofactor biosynthetic process"/>
    <property type="evidence" value="ECO:0007669"/>
    <property type="project" value="UniProtKB-UniRule"/>
</dbReference>
<dbReference type="GO" id="GO:0046872">
    <property type="term" value="F:metal ion binding"/>
    <property type="evidence" value="ECO:0007669"/>
    <property type="project" value="UniProtKB-UniRule"/>
</dbReference>
<dbReference type="GO" id="GO:0005829">
    <property type="term" value="C:cytosol"/>
    <property type="evidence" value="ECO:0007669"/>
    <property type="project" value="TreeGrafter"/>
</dbReference>
<dbReference type="InterPro" id="IPR036135">
    <property type="entry name" value="MoeA_linker/N_sf"/>
</dbReference>
<keyword evidence="6 8" id="KW-0808">Transferase</keyword>
<evidence type="ECO:0000256" key="2">
    <source>
        <dbReference type="ARBA" id="ARBA00005046"/>
    </source>
</evidence>
<dbReference type="GO" id="GO:0061599">
    <property type="term" value="F:molybdopterin molybdotransferase activity"/>
    <property type="evidence" value="ECO:0007669"/>
    <property type="project" value="UniProtKB-UniRule"/>
</dbReference>
<dbReference type="Gene3D" id="3.40.980.10">
    <property type="entry name" value="MoaB/Mog-like domain"/>
    <property type="match status" value="1"/>
</dbReference>
<reference evidence="8 9" key="1">
    <citation type="submission" date="2019-03" db="EMBL/GenBank/DDBJ databases">
        <title>Genomic Encyclopedia of Type Strains, Phase IV (KMG-IV): sequencing the most valuable type-strain genomes for metagenomic binning, comparative biology and taxonomic classification.</title>
        <authorList>
            <person name="Goeker M."/>
        </authorList>
    </citation>
    <scope>NUCLEOTIDE SEQUENCE [LARGE SCALE GENOMIC DNA]</scope>
    <source>
        <strain evidence="8 9">DSM 102852</strain>
    </source>
</reference>
<dbReference type="Gene3D" id="2.170.190.11">
    <property type="entry name" value="Molybdopterin biosynthesis moea protein, domain 3"/>
    <property type="match status" value="1"/>
</dbReference>
<dbReference type="SUPFAM" id="SSF63867">
    <property type="entry name" value="MoeA C-terminal domain-like"/>
    <property type="match status" value="1"/>
</dbReference>
<dbReference type="UniPathway" id="UPA00344"/>
<dbReference type="NCBIfam" id="NF045515">
    <property type="entry name" value="Glp_gephyrin"/>
    <property type="match status" value="1"/>
</dbReference>
<evidence type="ECO:0000256" key="4">
    <source>
        <dbReference type="ARBA" id="ARBA00023150"/>
    </source>
</evidence>
<proteinExistence type="inferred from homology"/>
<dbReference type="Proteomes" id="UP000294480">
    <property type="component" value="Unassembled WGS sequence"/>
</dbReference>
<protein>
    <recommendedName>
        <fullName evidence="6">Molybdopterin molybdenumtransferase</fullName>
        <ecNumber evidence="6">2.10.1.1</ecNumber>
    </recommendedName>
</protein>
<evidence type="ECO:0000259" key="7">
    <source>
        <dbReference type="SMART" id="SM00852"/>
    </source>
</evidence>
<dbReference type="InterPro" id="IPR038987">
    <property type="entry name" value="MoeA-like"/>
</dbReference>
<sequence length="403" mass="43494">MLDYQTALTQLLSTLELRRPSIQSTPLHQAQGRVLAHDIKAQYDSPVFDNSAMDGYALHLGHSHSNNTFELTGRIAAGDDASAHELLCGQAIRIFTGAPLPAGANAVVPQESAQVEHNQLKCEPQLGQHIRRRGEDIQAGDLLLAAGQILNPAAIGLAASQGYAELPVYAPLSVTVFSSGNELQEPHNNALAAGAIFDANRYQLLAWLHQLGCHVVDGEILPDQRDETEKRLHDAANNTDVILTSGGVSVGEEDHLKASLEAIGVLQQWKLLIKPGKPFAWGSIQTSTRMSTVMMLPGNPVATFVTFKMLVEPALRVLSGTSTHKAQPAHLKAQASFSLHKTEMRREFLRGVMRCDEHGVLHVEKLSNQGSHMLSACAVANALIEIPPNTTVNAGDVLTIYPL</sequence>
<dbReference type="InterPro" id="IPR005111">
    <property type="entry name" value="MoeA_C_domain_IV"/>
</dbReference>
<feature type="domain" description="MoaB/Mog" evidence="7">
    <location>
        <begin position="175"/>
        <end position="317"/>
    </location>
</feature>
<comment type="function">
    <text evidence="1 6">Catalyzes the insertion of molybdate into adenylated molybdopterin with the concomitant release of AMP.</text>
</comment>
<dbReference type="InterPro" id="IPR036425">
    <property type="entry name" value="MoaB/Mog-like_dom_sf"/>
</dbReference>
<evidence type="ECO:0000256" key="1">
    <source>
        <dbReference type="ARBA" id="ARBA00002901"/>
    </source>
</evidence>
<dbReference type="InterPro" id="IPR036688">
    <property type="entry name" value="MoeA_C_domain_IV_sf"/>
</dbReference>
<dbReference type="EC" id="2.10.1.1" evidence="6"/>
<comment type="catalytic activity">
    <reaction evidence="5">
        <text>adenylyl-molybdopterin + molybdate = Mo-molybdopterin + AMP + H(+)</text>
        <dbReference type="Rhea" id="RHEA:35047"/>
        <dbReference type="ChEBI" id="CHEBI:15378"/>
        <dbReference type="ChEBI" id="CHEBI:36264"/>
        <dbReference type="ChEBI" id="CHEBI:62727"/>
        <dbReference type="ChEBI" id="CHEBI:71302"/>
        <dbReference type="ChEBI" id="CHEBI:456215"/>
        <dbReference type="EC" id="2.10.1.1"/>
    </reaction>
</comment>
<dbReference type="Pfam" id="PF00994">
    <property type="entry name" value="MoCF_biosynth"/>
    <property type="match status" value="1"/>
</dbReference>